<dbReference type="Gramene" id="Pp3c5_23320V3.2">
    <property type="protein sequence ID" value="PAC:32954345.CDS.1"/>
    <property type="gene ID" value="Pp3c5_23320"/>
</dbReference>
<organism evidence="1">
    <name type="scientific">Physcomitrium patens</name>
    <name type="common">Spreading-leaved earth moss</name>
    <name type="synonym">Physcomitrella patens</name>
    <dbReference type="NCBI Taxonomy" id="3218"/>
    <lineage>
        <taxon>Eukaryota</taxon>
        <taxon>Viridiplantae</taxon>
        <taxon>Streptophyta</taxon>
        <taxon>Embryophyta</taxon>
        <taxon>Bryophyta</taxon>
        <taxon>Bryophytina</taxon>
        <taxon>Bryopsida</taxon>
        <taxon>Funariidae</taxon>
        <taxon>Funariales</taxon>
        <taxon>Funariaceae</taxon>
        <taxon>Physcomitrium</taxon>
    </lineage>
</organism>
<dbReference type="Proteomes" id="UP000006727">
    <property type="component" value="Chromosome 5"/>
</dbReference>
<dbReference type="Gramene" id="Pp3c5_23320V3.1">
    <property type="protein sequence ID" value="PAC:32954344.CDS.1"/>
    <property type="gene ID" value="Pp3c5_23320"/>
</dbReference>
<accession>A0A2K1KKT1</accession>
<dbReference type="EMBL" id="ABEU02000005">
    <property type="protein sequence ID" value="PNR54388.1"/>
    <property type="molecule type" value="Genomic_DNA"/>
</dbReference>
<reference evidence="1 3" key="1">
    <citation type="journal article" date="2008" name="Science">
        <title>The Physcomitrella genome reveals evolutionary insights into the conquest of land by plants.</title>
        <authorList>
            <person name="Rensing S."/>
            <person name="Lang D."/>
            <person name="Zimmer A."/>
            <person name="Terry A."/>
            <person name="Salamov A."/>
            <person name="Shapiro H."/>
            <person name="Nishiyama T."/>
            <person name="Perroud P.-F."/>
            <person name="Lindquist E."/>
            <person name="Kamisugi Y."/>
            <person name="Tanahashi T."/>
            <person name="Sakakibara K."/>
            <person name="Fujita T."/>
            <person name="Oishi K."/>
            <person name="Shin-I T."/>
            <person name="Kuroki Y."/>
            <person name="Toyoda A."/>
            <person name="Suzuki Y."/>
            <person name="Hashimoto A."/>
            <person name="Yamaguchi K."/>
            <person name="Sugano A."/>
            <person name="Kohara Y."/>
            <person name="Fujiyama A."/>
            <person name="Anterola A."/>
            <person name="Aoki S."/>
            <person name="Ashton N."/>
            <person name="Barbazuk W.B."/>
            <person name="Barker E."/>
            <person name="Bennetzen J."/>
            <person name="Bezanilla M."/>
            <person name="Blankenship R."/>
            <person name="Cho S.H."/>
            <person name="Dutcher S."/>
            <person name="Estelle M."/>
            <person name="Fawcett J.A."/>
            <person name="Gundlach H."/>
            <person name="Hanada K."/>
            <person name="Heyl A."/>
            <person name="Hicks K.A."/>
            <person name="Hugh J."/>
            <person name="Lohr M."/>
            <person name="Mayer K."/>
            <person name="Melkozernov A."/>
            <person name="Murata T."/>
            <person name="Nelson D."/>
            <person name="Pils B."/>
            <person name="Prigge M."/>
            <person name="Reiss B."/>
            <person name="Renner T."/>
            <person name="Rombauts S."/>
            <person name="Rushton P."/>
            <person name="Sanderfoot A."/>
            <person name="Schween G."/>
            <person name="Shiu S.-H."/>
            <person name="Stueber K."/>
            <person name="Theodoulou F.L."/>
            <person name="Tu H."/>
            <person name="Van de Peer Y."/>
            <person name="Verrier P.J."/>
            <person name="Waters E."/>
            <person name="Wood A."/>
            <person name="Yang L."/>
            <person name="Cove D."/>
            <person name="Cuming A."/>
            <person name="Hasebe M."/>
            <person name="Lucas S."/>
            <person name="Mishler D.B."/>
            <person name="Reski R."/>
            <person name="Grigoriev I."/>
            <person name="Quatrano R.S."/>
            <person name="Boore J.L."/>
        </authorList>
    </citation>
    <scope>NUCLEOTIDE SEQUENCE [LARGE SCALE GENOMIC DNA]</scope>
    <source>
        <strain evidence="2 3">cv. Gransden 2004</strain>
    </source>
</reference>
<dbReference type="EnsemblPlants" id="Pp3c5_23320V3.1">
    <property type="protein sequence ID" value="PAC:32954344.CDS.1"/>
    <property type="gene ID" value="Pp3c5_23320"/>
</dbReference>
<gene>
    <name evidence="1" type="ORF">PHYPA_008065</name>
</gene>
<evidence type="ECO:0000313" key="2">
    <source>
        <dbReference type="EnsemblPlants" id="PAC:32954344.CDS.1"/>
    </source>
</evidence>
<dbReference type="InParanoid" id="A0A2K1KKT1"/>
<name>A0A2K1KKT1_PHYPA</name>
<evidence type="ECO:0000313" key="3">
    <source>
        <dbReference type="Proteomes" id="UP000006727"/>
    </source>
</evidence>
<reference evidence="2" key="3">
    <citation type="submission" date="2020-12" db="UniProtKB">
        <authorList>
            <consortium name="EnsemblPlants"/>
        </authorList>
    </citation>
    <scope>IDENTIFICATION</scope>
</reference>
<keyword evidence="3" id="KW-1185">Reference proteome</keyword>
<protein>
    <submittedName>
        <fullName evidence="1 2">Uncharacterized protein</fullName>
    </submittedName>
</protein>
<dbReference type="AlphaFoldDB" id="A0A2K1KKT1"/>
<sequence>MSDFYGAKVSFGICQKTLIYDLAVHPTCLVFRCCQAYGFVTATLSCCPTRYNLHDQSRIVRVFQLLSKSDARL</sequence>
<reference evidence="1 3" key="2">
    <citation type="journal article" date="2018" name="Plant J.">
        <title>The Physcomitrella patens chromosome-scale assembly reveals moss genome structure and evolution.</title>
        <authorList>
            <person name="Lang D."/>
            <person name="Ullrich K.K."/>
            <person name="Murat F."/>
            <person name="Fuchs J."/>
            <person name="Jenkins J."/>
            <person name="Haas F.B."/>
            <person name="Piednoel M."/>
            <person name="Gundlach H."/>
            <person name="Van Bel M."/>
            <person name="Meyberg R."/>
            <person name="Vives C."/>
            <person name="Morata J."/>
            <person name="Symeonidi A."/>
            <person name="Hiss M."/>
            <person name="Muchero W."/>
            <person name="Kamisugi Y."/>
            <person name="Saleh O."/>
            <person name="Blanc G."/>
            <person name="Decker E.L."/>
            <person name="van Gessel N."/>
            <person name="Grimwood J."/>
            <person name="Hayes R.D."/>
            <person name="Graham S.W."/>
            <person name="Gunter L.E."/>
            <person name="McDaniel S.F."/>
            <person name="Hoernstein S.N.W."/>
            <person name="Larsson A."/>
            <person name="Li F.W."/>
            <person name="Perroud P.F."/>
            <person name="Phillips J."/>
            <person name="Ranjan P."/>
            <person name="Rokshar D.S."/>
            <person name="Rothfels C.J."/>
            <person name="Schneider L."/>
            <person name="Shu S."/>
            <person name="Stevenson D.W."/>
            <person name="Thummler F."/>
            <person name="Tillich M."/>
            <person name="Villarreal Aguilar J.C."/>
            <person name="Widiez T."/>
            <person name="Wong G.K."/>
            <person name="Wymore A."/>
            <person name="Zhang Y."/>
            <person name="Zimmer A.D."/>
            <person name="Quatrano R.S."/>
            <person name="Mayer K.F.X."/>
            <person name="Goodstein D."/>
            <person name="Casacuberta J.M."/>
            <person name="Vandepoele K."/>
            <person name="Reski R."/>
            <person name="Cuming A.C."/>
            <person name="Tuskan G.A."/>
            <person name="Maumus F."/>
            <person name="Salse J."/>
            <person name="Schmutz J."/>
            <person name="Rensing S.A."/>
        </authorList>
    </citation>
    <scope>NUCLEOTIDE SEQUENCE [LARGE SCALE GENOMIC DNA]</scope>
    <source>
        <strain evidence="2 3">cv. Gransden 2004</strain>
    </source>
</reference>
<dbReference type="PaxDb" id="3218-PP1S23_134V6.1"/>
<evidence type="ECO:0000313" key="1">
    <source>
        <dbReference type="EMBL" id="PNR54388.1"/>
    </source>
</evidence>
<dbReference type="EnsemblPlants" id="Pp3c5_23320V3.2">
    <property type="protein sequence ID" value="PAC:32954345.CDS.1"/>
    <property type="gene ID" value="Pp3c5_23320"/>
</dbReference>
<proteinExistence type="predicted"/>